<dbReference type="InterPro" id="IPR029063">
    <property type="entry name" value="SAM-dependent_MTases_sf"/>
</dbReference>
<name>A0A1I7LL60_9BACL</name>
<dbReference type="PANTHER" id="PTHR43591">
    <property type="entry name" value="METHYLTRANSFERASE"/>
    <property type="match status" value="1"/>
</dbReference>
<dbReference type="RefSeq" id="WP_074956935.1">
    <property type="nucleotide sequence ID" value="NZ_FPBV01000085.1"/>
</dbReference>
<dbReference type="CDD" id="cd02440">
    <property type="entry name" value="AdoMet_MTases"/>
    <property type="match status" value="1"/>
</dbReference>
<keyword evidence="2" id="KW-0489">Methyltransferase</keyword>
<dbReference type="OrthoDB" id="2373418at2"/>
<keyword evidence="3" id="KW-1185">Reference proteome</keyword>
<keyword evidence="2" id="KW-0808">Transferase</keyword>
<dbReference type="GO" id="GO:0008757">
    <property type="term" value="F:S-adenosylmethionine-dependent methyltransferase activity"/>
    <property type="evidence" value="ECO:0007669"/>
    <property type="project" value="InterPro"/>
</dbReference>
<dbReference type="SUPFAM" id="SSF53335">
    <property type="entry name" value="S-adenosyl-L-methionine-dependent methyltransferases"/>
    <property type="match status" value="1"/>
</dbReference>
<dbReference type="GO" id="GO:0032259">
    <property type="term" value="P:methylation"/>
    <property type="evidence" value="ECO:0007669"/>
    <property type="project" value="UniProtKB-KW"/>
</dbReference>
<feature type="domain" description="Methyltransferase type 11" evidence="1">
    <location>
        <begin position="48"/>
        <end position="139"/>
    </location>
</feature>
<dbReference type="AlphaFoldDB" id="A0A1I7LL60"/>
<organism evidence="2 3">
    <name type="scientific">Alicyclobacillus macrosporangiidus</name>
    <dbReference type="NCBI Taxonomy" id="392015"/>
    <lineage>
        <taxon>Bacteria</taxon>
        <taxon>Bacillati</taxon>
        <taxon>Bacillota</taxon>
        <taxon>Bacilli</taxon>
        <taxon>Bacillales</taxon>
        <taxon>Alicyclobacillaceae</taxon>
        <taxon>Alicyclobacillus</taxon>
    </lineage>
</organism>
<gene>
    <name evidence="2" type="ORF">SAMN05421543_1852</name>
</gene>
<dbReference type="Gene3D" id="3.40.50.150">
    <property type="entry name" value="Vaccinia Virus protein VP39"/>
    <property type="match status" value="1"/>
</dbReference>
<evidence type="ECO:0000259" key="1">
    <source>
        <dbReference type="Pfam" id="PF08241"/>
    </source>
</evidence>
<reference evidence="3" key="1">
    <citation type="submission" date="2016-10" db="EMBL/GenBank/DDBJ databases">
        <authorList>
            <person name="Varghese N."/>
        </authorList>
    </citation>
    <scope>NUCLEOTIDE SEQUENCE [LARGE SCALE GENOMIC DNA]</scope>
    <source>
        <strain evidence="3">DSM 17980</strain>
    </source>
</reference>
<dbReference type="STRING" id="392015.SAMN05421543_1852"/>
<protein>
    <submittedName>
        <fullName evidence="2">Methyltransferase domain-containing protein</fullName>
    </submittedName>
</protein>
<accession>A0A1I7LL60</accession>
<dbReference type="InterPro" id="IPR013216">
    <property type="entry name" value="Methyltransf_11"/>
</dbReference>
<evidence type="ECO:0000313" key="2">
    <source>
        <dbReference type="EMBL" id="SFV10369.1"/>
    </source>
</evidence>
<dbReference type="Proteomes" id="UP000183508">
    <property type="component" value="Unassembled WGS sequence"/>
</dbReference>
<dbReference type="EMBL" id="FPBV01000085">
    <property type="protein sequence ID" value="SFV10369.1"/>
    <property type="molecule type" value="Genomic_DNA"/>
</dbReference>
<dbReference type="Pfam" id="PF08241">
    <property type="entry name" value="Methyltransf_11"/>
    <property type="match status" value="1"/>
</dbReference>
<sequence>MGTAALFDEKASTYDDFCRTPLGHFVDVVEREIVAVTAKPKQGEKVIDLGCGTGSYTYWLSDLGLSVVGVDISQKMLEVARNKREKVVTFVQADLLNLPFDNNTFDLAVCNTVLEFLQDPVAALREGLRVLKPGGRLVVGFINSSGTWAKKYSERGRKDPGSVFRHARFFSVDEVSTMLPFRPSEVRFGLYVGPDEFQDFGSAMQLERECDGQQQGAGYFVVRWDKTEP</sequence>
<proteinExistence type="predicted"/>
<evidence type="ECO:0000313" key="3">
    <source>
        <dbReference type="Proteomes" id="UP000183508"/>
    </source>
</evidence>